<proteinExistence type="predicted"/>
<evidence type="ECO:0000256" key="1">
    <source>
        <dbReference type="SAM" id="MobiDB-lite"/>
    </source>
</evidence>
<keyword evidence="4" id="KW-1185">Reference proteome</keyword>
<feature type="region of interest" description="Disordered" evidence="1">
    <location>
        <begin position="29"/>
        <end position="77"/>
    </location>
</feature>
<dbReference type="PANTHER" id="PTHR47199">
    <property type="entry name" value="PHOTOSYSTEM II STABILITY/ASSEMBLY FACTOR HCF136, CHLOROPLASTIC"/>
    <property type="match status" value="1"/>
</dbReference>
<feature type="chain" id="PRO_5038974394" description="Photosynthesis system II assembly factor Ycf48/Hcf136-like domain-containing protein" evidence="2">
    <location>
        <begin position="27"/>
        <end position="408"/>
    </location>
</feature>
<dbReference type="EMBL" id="CP033433">
    <property type="protein sequence ID" value="AYQ75262.1"/>
    <property type="molecule type" value="Genomic_DNA"/>
</dbReference>
<reference evidence="3 4" key="1">
    <citation type="submission" date="2018-10" db="EMBL/GenBank/DDBJ databases">
        <title>Genome Sequence of Cohnella sp.</title>
        <authorList>
            <person name="Srinivasan S."/>
            <person name="Kim M.K."/>
        </authorList>
    </citation>
    <scope>NUCLEOTIDE SEQUENCE [LARGE SCALE GENOMIC DNA]</scope>
    <source>
        <strain evidence="3 4">18JY8-7</strain>
    </source>
</reference>
<dbReference type="PANTHER" id="PTHR47199:SF2">
    <property type="entry name" value="PHOTOSYSTEM II STABILITY_ASSEMBLY FACTOR HCF136, CHLOROPLASTIC"/>
    <property type="match status" value="1"/>
</dbReference>
<accession>A0A3G3K493</accession>
<organism evidence="3 4">
    <name type="scientific">Cohnella candidum</name>
    <dbReference type="NCBI Taxonomy" id="2674991"/>
    <lineage>
        <taxon>Bacteria</taxon>
        <taxon>Bacillati</taxon>
        <taxon>Bacillota</taxon>
        <taxon>Bacilli</taxon>
        <taxon>Bacillales</taxon>
        <taxon>Paenibacillaceae</taxon>
        <taxon>Cohnella</taxon>
    </lineage>
</organism>
<dbReference type="Gene3D" id="2.130.10.10">
    <property type="entry name" value="YVTN repeat-like/Quinoprotein amine dehydrogenase"/>
    <property type="match status" value="1"/>
</dbReference>
<evidence type="ECO:0000313" key="3">
    <source>
        <dbReference type="EMBL" id="AYQ75262.1"/>
    </source>
</evidence>
<keyword evidence="2" id="KW-0732">Signal</keyword>
<dbReference type="Proteomes" id="UP000269097">
    <property type="component" value="Chromosome"/>
</dbReference>
<dbReference type="RefSeq" id="WP_123043343.1">
    <property type="nucleotide sequence ID" value="NZ_CP033433.1"/>
</dbReference>
<dbReference type="InterPro" id="IPR015943">
    <property type="entry name" value="WD40/YVTN_repeat-like_dom_sf"/>
</dbReference>
<protein>
    <recommendedName>
        <fullName evidence="5">Photosynthesis system II assembly factor Ycf48/Hcf136-like domain-containing protein</fullName>
    </recommendedName>
</protein>
<evidence type="ECO:0008006" key="5">
    <source>
        <dbReference type="Google" id="ProtNLM"/>
    </source>
</evidence>
<evidence type="ECO:0000313" key="4">
    <source>
        <dbReference type="Proteomes" id="UP000269097"/>
    </source>
</evidence>
<dbReference type="PROSITE" id="PS51257">
    <property type="entry name" value="PROKAR_LIPOPROTEIN"/>
    <property type="match status" value="1"/>
</dbReference>
<feature type="signal peptide" evidence="2">
    <location>
        <begin position="1"/>
        <end position="26"/>
    </location>
</feature>
<dbReference type="KEGG" id="coh:EAV92_23585"/>
<dbReference type="SUPFAM" id="SSF110296">
    <property type="entry name" value="Oligoxyloglucan reducing end-specific cellobiohydrolase"/>
    <property type="match status" value="2"/>
</dbReference>
<feature type="compositionally biased region" description="Low complexity" evidence="1">
    <location>
        <begin position="29"/>
        <end position="74"/>
    </location>
</feature>
<dbReference type="AlphaFoldDB" id="A0A3G3K493"/>
<name>A0A3G3K493_9BACL</name>
<gene>
    <name evidence="3" type="ORF">EAV92_23585</name>
</gene>
<evidence type="ECO:0000256" key="2">
    <source>
        <dbReference type="SAM" id="SignalP"/>
    </source>
</evidence>
<dbReference type="CDD" id="cd15482">
    <property type="entry name" value="Sialidase_non-viral"/>
    <property type="match status" value="1"/>
</dbReference>
<sequence>MGKLRRSHTLLLLCSILLIGAAGCSAGNNGASPSGSSPVSSPAASPAASPNESASAAPTSASPPADSADPGTDSTKTGKVTAVRLANPMIGWAGGDGWIAGTADGGAHWSIQLRPQNVVHQIFALNKDKAWASLASGDHKSVKLVRTTDGGKHWEDGGTVPNDSFFHFVSDLEAFSGDAHTTDGGKTWTPMTTPGKTVGDVYFHDAKNGWAVTNGQHGFSIRKTSDGGKTWTTVLSKDSDVPPTNSVIRSAGKNDAWVEVVGGSGMSQTSYSLFHTRDGGKSWQPVLANSGAGSGPAPGFTMDEKKVPRNGGNSPGTLYVASPDVAFMGGQCQACDKPNRLGKTTDGGETWVNLKPEYSGFDVQQIAAADADHVWWINTDGQEPSKMYVTSDGGANWKLVHTFDKPSA</sequence>